<dbReference type="AlphaFoldDB" id="A0A371FFL9"/>
<dbReference type="Proteomes" id="UP000257109">
    <property type="component" value="Unassembled WGS sequence"/>
</dbReference>
<name>A0A371FFL9_MUCPR</name>
<gene>
    <name evidence="1" type="ORF">CR513_42906</name>
</gene>
<proteinExistence type="predicted"/>
<keyword evidence="2" id="KW-1185">Reference proteome</keyword>
<feature type="non-terminal residue" evidence="1">
    <location>
        <position position="1"/>
    </location>
</feature>
<dbReference type="EMBL" id="QJKJ01009307">
    <property type="protein sequence ID" value="RDX77030.1"/>
    <property type="molecule type" value="Genomic_DNA"/>
</dbReference>
<protein>
    <submittedName>
        <fullName evidence="1">Uncharacterized protein</fullName>
    </submittedName>
</protein>
<evidence type="ECO:0000313" key="2">
    <source>
        <dbReference type="Proteomes" id="UP000257109"/>
    </source>
</evidence>
<evidence type="ECO:0000313" key="1">
    <source>
        <dbReference type="EMBL" id="RDX77030.1"/>
    </source>
</evidence>
<comment type="caution">
    <text evidence="1">The sequence shown here is derived from an EMBL/GenBank/DDBJ whole genome shotgun (WGS) entry which is preliminary data.</text>
</comment>
<sequence length="66" mass="7332">MVISVMDVDYKVERVLVDQGSSTNRPKDALGESGVGLQSNVHLLKLDPRQIEGIERPQSIDDLKEI</sequence>
<reference evidence="1" key="1">
    <citation type="submission" date="2018-05" db="EMBL/GenBank/DDBJ databases">
        <title>Draft genome of Mucuna pruriens seed.</title>
        <authorList>
            <person name="Nnadi N.E."/>
            <person name="Vos R."/>
            <person name="Hasami M.H."/>
            <person name="Devisetty U.K."/>
            <person name="Aguiy J.C."/>
        </authorList>
    </citation>
    <scope>NUCLEOTIDE SEQUENCE [LARGE SCALE GENOMIC DNA]</scope>
    <source>
        <strain evidence="1">JCA_2017</strain>
    </source>
</reference>
<accession>A0A371FFL9</accession>
<organism evidence="1 2">
    <name type="scientific">Mucuna pruriens</name>
    <name type="common">Velvet bean</name>
    <name type="synonym">Dolichos pruriens</name>
    <dbReference type="NCBI Taxonomy" id="157652"/>
    <lineage>
        <taxon>Eukaryota</taxon>
        <taxon>Viridiplantae</taxon>
        <taxon>Streptophyta</taxon>
        <taxon>Embryophyta</taxon>
        <taxon>Tracheophyta</taxon>
        <taxon>Spermatophyta</taxon>
        <taxon>Magnoliopsida</taxon>
        <taxon>eudicotyledons</taxon>
        <taxon>Gunneridae</taxon>
        <taxon>Pentapetalae</taxon>
        <taxon>rosids</taxon>
        <taxon>fabids</taxon>
        <taxon>Fabales</taxon>
        <taxon>Fabaceae</taxon>
        <taxon>Papilionoideae</taxon>
        <taxon>50 kb inversion clade</taxon>
        <taxon>NPAAA clade</taxon>
        <taxon>indigoferoid/millettioid clade</taxon>
        <taxon>Phaseoleae</taxon>
        <taxon>Mucuna</taxon>
    </lineage>
</organism>